<evidence type="ECO:0000313" key="2">
    <source>
        <dbReference type="EMBL" id="MCI4681891.1"/>
    </source>
</evidence>
<dbReference type="Proteomes" id="UP001139104">
    <property type="component" value="Unassembled WGS sequence"/>
</dbReference>
<dbReference type="RefSeq" id="WP_243065932.1">
    <property type="nucleotide sequence ID" value="NZ_JAIVFK010000003.1"/>
</dbReference>
<name>A0ABS9Z351_9HYPH</name>
<accession>A0ABS9Z351</accession>
<feature type="region of interest" description="Disordered" evidence="1">
    <location>
        <begin position="150"/>
        <end position="220"/>
    </location>
</feature>
<evidence type="ECO:0000256" key="1">
    <source>
        <dbReference type="SAM" id="MobiDB-lite"/>
    </source>
</evidence>
<proteinExistence type="predicted"/>
<reference evidence="2" key="1">
    <citation type="journal article" date="2022" name="ISME J.">
        <title>Identification of active gaseous-alkane degraders at natural gas seeps.</title>
        <authorList>
            <person name="Farhan Ul Haque M."/>
            <person name="Hernandez M."/>
            <person name="Crombie A.T."/>
            <person name="Murrell J.C."/>
        </authorList>
    </citation>
    <scope>NUCLEOTIDE SEQUENCE</scope>
    <source>
        <strain evidence="2">PC2</strain>
    </source>
</reference>
<keyword evidence="3" id="KW-1185">Reference proteome</keyword>
<sequence length="526" mass="56821">MPPTTSFRRGSDFRAYVRTSLAEQDKSRVVRAPKNPLRGVRIDTSLAALITQRAKDWMSVLRRKGAPTKDYGVERELAGSRPIPARRPGLDLRRRAIEEIGSLRSALALLAARLRPVPATAPSAERSAFGAPAEAQGALERAEAELRARRARARQPEFQAREPDFEARRREVKAVQARLDRGGPAEAPDVRDVAAPTESARVFRGSSQRPAASASPDESLEQAWAAELADEYRREFHPMAARKAARPPVDDKPSAADGAASAIFLAGKALWRVSLVLRPVFRFVLAHSAPILKIAAVGLAILAAAGFLAQWPRTTSDSGVQATVGAQTAPPRPSWAEISKPFEYYDLAAPLVADEKLVYEARRHSPGGGREDFLTFGDFAGKEPFVRLAVYRHGTERVAAPPFFVDMARRAAAVSISIDSADAPAARTTRFGDFETAAMAMRKGRQARDNCRGFRFNVAPPGLTIAGFACGAGDAPFSAGELACLVNRLDLVSAGDDKPLRDFFAVAEARGRPGCAEAGAARRRAR</sequence>
<organism evidence="2 3">
    <name type="scientific">Candidatus Rhodoblastus alkanivorans</name>
    <dbReference type="NCBI Taxonomy" id="2954117"/>
    <lineage>
        <taxon>Bacteria</taxon>
        <taxon>Pseudomonadati</taxon>
        <taxon>Pseudomonadota</taxon>
        <taxon>Alphaproteobacteria</taxon>
        <taxon>Hyphomicrobiales</taxon>
        <taxon>Rhodoblastaceae</taxon>
        <taxon>Rhodoblastus</taxon>
    </lineage>
</organism>
<comment type="caution">
    <text evidence="2">The sequence shown here is derived from an EMBL/GenBank/DDBJ whole genome shotgun (WGS) entry which is preliminary data.</text>
</comment>
<evidence type="ECO:0000313" key="3">
    <source>
        <dbReference type="Proteomes" id="UP001139104"/>
    </source>
</evidence>
<protein>
    <submittedName>
        <fullName evidence="2">Uncharacterized protein</fullName>
    </submittedName>
</protein>
<gene>
    <name evidence="2" type="ORF">K2U94_03790</name>
</gene>
<feature type="compositionally biased region" description="Basic and acidic residues" evidence="1">
    <location>
        <begin position="159"/>
        <end position="192"/>
    </location>
</feature>
<dbReference type="EMBL" id="JAIVFP010000001">
    <property type="protein sequence ID" value="MCI4681891.1"/>
    <property type="molecule type" value="Genomic_DNA"/>
</dbReference>